<dbReference type="InterPro" id="IPR036719">
    <property type="entry name" value="Neuro-gated_channel_TM_sf"/>
</dbReference>
<dbReference type="InterPro" id="IPR006202">
    <property type="entry name" value="Neur_chan_lig-bd"/>
</dbReference>
<gene>
    <name evidence="9" type="ORF">HOLleu_37917</name>
</gene>
<dbReference type="PROSITE" id="PS00236">
    <property type="entry name" value="NEUROTR_ION_CHANNEL"/>
    <property type="match status" value="1"/>
</dbReference>
<comment type="subcellular location">
    <subcellularLocation>
        <location evidence="1">Membrane</location>
        <topology evidence="1">Multi-pass membrane protein</topology>
    </subcellularLocation>
</comment>
<reference evidence="9" key="1">
    <citation type="submission" date="2021-10" db="EMBL/GenBank/DDBJ databases">
        <title>Tropical sea cucumber genome reveals ecological adaptation and Cuvierian tubules defense mechanism.</title>
        <authorList>
            <person name="Chen T."/>
        </authorList>
    </citation>
    <scope>NUCLEOTIDE SEQUENCE</scope>
    <source>
        <strain evidence="9">Nanhai2018</strain>
        <tissue evidence="9">Muscle</tissue>
    </source>
</reference>
<organism evidence="9 10">
    <name type="scientific">Holothuria leucospilota</name>
    <name type="common">Black long sea cucumber</name>
    <name type="synonym">Mertensiothuria leucospilota</name>
    <dbReference type="NCBI Taxonomy" id="206669"/>
    <lineage>
        <taxon>Eukaryota</taxon>
        <taxon>Metazoa</taxon>
        <taxon>Echinodermata</taxon>
        <taxon>Eleutherozoa</taxon>
        <taxon>Echinozoa</taxon>
        <taxon>Holothuroidea</taxon>
        <taxon>Aspidochirotacea</taxon>
        <taxon>Aspidochirotida</taxon>
        <taxon>Holothuriidae</taxon>
        <taxon>Holothuria</taxon>
    </lineage>
</organism>
<dbReference type="FunFam" id="2.70.170.10:FF:000030">
    <property type="entry name" value="AcetylCholine Receptor"/>
    <property type="match status" value="1"/>
</dbReference>
<keyword evidence="5" id="KW-0813">Transport</keyword>
<keyword evidence="6" id="KW-0175">Coiled coil</keyword>
<dbReference type="EMBL" id="JAIZAY010000020">
    <property type="protein sequence ID" value="KAJ8022895.1"/>
    <property type="molecule type" value="Genomic_DNA"/>
</dbReference>
<accession>A0A9Q1BDQ2</accession>
<proteinExistence type="inferred from homology"/>
<dbReference type="CDD" id="cd18997">
    <property type="entry name" value="LGIC_ECD_nAChR"/>
    <property type="match status" value="1"/>
</dbReference>
<name>A0A9Q1BDQ2_HOLLE</name>
<keyword evidence="10" id="KW-1185">Reference proteome</keyword>
<dbReference type="InterPro" id="IPR038050">
    <property type="entry name" value="Neuro_actylchol_rec"/>
</dbReference>
<evidence type="ECO:0000256" key="1">
    <source>
        <dbReference type="ARBA" id="ARBA00004141"/>
    </source>
</evidence>
<keyword evidence="5" id="KW-0407">Ion channel</keyword>
<comment type="similarity">
    <text evidence="5">Belongs to the ligand-gated ion channel (TC 1.A.9) family.</text>
</comment>
<dbReference type="GO" id="GO:0005230">
    <property type="term" value="F:extracellular ligand-gated monoatomic ion channel activity"/>
    <property type="evidence" value="ECO:0007669"/>
    <property type="project" value="InterPro"/>
</dbReference>
<dbReference type="InterPro" id="IPR036734">
    <property type="entry name" value="Neur_chan_lig-bd_sf"/>
</dbReference>
<dbReference type="InterPro" id="IPR006201">
    <property type="entry name" value="Neur_channel"/>
</dbReference>
<dbReference type="GO" id="GO:0016020">
    <property type="term" value="C:membrane"/>
    <property type="evidence" value="ECO:0007669"/>
    <property type="project" value="UniProtKB-SubCell"/>
</dbReference>
<dbReference type="InterPro" id="IPR018000">
    <property type="entry name" value="Neurotransmitter_ion_chnl_CS"/>
</dbReference>
<evidence type="ECO:0000256" key="2">
    <source>
        <dbReference type="ARBA" id="ARBA00022692"/>
    </source>
</evidence>
<dbReference type="Pfam" id="PF02931">
    <property type="entry name" value="Neur_chan_LBD"/>
    <property type="match status" value="1"/>
</dbReference>
<feature type="transmembrane region" description="Helical" evidence="5">
    <location>
        <begin position="270"/>
        <end position="293"/>
    </location>
</feature>
<sequence length="483" mass="56064">MDYLMRRYKYKVRPVMNETTVVQVKHEIVPRRILYVSEIRQEMKIHYWVRMEWQDEFLVWDPDDFNGTTTIFIPSEALWHPDIVLYQSNGDPISVRSSSVIPLIVSFTGRVLLLTPKIYTTHCKMNLTFYPFDTQTCYLKFGSWAYDGLKLDIVSRVEEAESSSYLHNGEWDLKKVTVERHEFYYSCCPEPYPDVEYTLYLTRRPMFYVMNLITPFIAITLLSSFAFIIPPDSGEKVSLAVTTLLSLVVFTQLVMSTVPAASDGTHPVIGVYFVVSVVLVSVVVVCSAISLHAFHKKDSGMPVPYLVRLVVLDLMGGVCRKLRLLHSSNNIYRHNVTDISTSTTNRDLERLQWSRETEKVLNLDREIDGSLRNRSEIYTISNERDCPTFIPRSLGREGTNQRVPSSPRSATISSIHRMEQLLLKMELCQREEKKRSNEEEERKKESYEWMQVSRVLDRFLLIVFTIIHIIVPAIILMKCSRIL</sequence>
<evidence type="ECO:0000256" key="5">
    <source>
        <dbReference type="RuleBase" id="RU000687"/>
    </source>
</evidence>
<dbReference type="GO" id="GO:0004888">
    <property type="term" value="F:transmembrane signaling receptor activity"/>
    <property type="evidence" value="ECO:0007669"/>
    <property type="project" value="InterPro"/>
</dbReference>
<dbReference type="SUPFAM" id="SSF90112">
    <property type="entry name" value="Neurotransmitter-gated ion-channel transmembrane pore"/>
    <property type="match status" value="1"/>
</dbReference>
<dbReference type="PANTHER" id="PTHR18945">
    <property type="entry name" value="NEUROTRANSMITTER GATED ION CHANNEL"/>
    <property type="match status" value="1"/>
</dbReference>
<evidence type="ECO:0000259" key="8">
    <source>
        <dbReference type="Pfam" id="PF02932"/>
    </source>
</evidence>
<feature type="domain" description="Neurotransmitter-gated ion-channel transmembrane" evidence="8">
    <location>
        <begin position="212"/>
        <end position="475"/>
    </location>
</feature>
<evidence type="ECO:0000256" key="6">
    <source>
        <dbReference type="SAM" id="Coils"/>
    </source>
</evidence>
<feature type="domain" description="Neurotransmitter-gated ion-channel ligand-binding" evidence="7">
    <location>
        <begin position="2"/>
        <end position="205"/>
    </location>
</feature>
<keyword evidence="9" id="KW-0675">Receptor</keyword>
<feature type="transmembrane region" description="Helical" evidence="5">
    <location>
        <begin position="459"/>
        <end position="477"/>
    </location>
</feature>
<keyword evidence="5" id="KW-0406">Ion transport</keyword>
<dbReference type="CDD" id="cd19051">
    <property type="entry name" value="LGIC_TM_cation"/>
    <property type="match status" value="1"/>
</dbReference>
<feature type="transmembrane region" description="Helical" evidence="5">
    <location>
        <begin position="305"/>
        <end position="323"/>
    </location>
</feature>
<evidence type="ECO:0000313" key="10">
    <source>
        <dbReference type="Proteomes" id="UP001152320"/>
    </source>
</evidence>
<evidence type="ECO:0000256" key="4">
    <source>
        <dbReference type="ARBA" id="ARBA00023136"/>
    </source>
</evidence>
<dbReference type="SUPFAM" id="SSF63712">
    <property type="entry name" value="Nicotinic receptor ligand binding domain-like"/>
    <property type="match status" value="1"/>
</dbReference>
<dbReference type="InterPro" id="IPR006029">
    <property type="entry name" value="Neurotrans-gated_channel_TM"/>
</dbReference>
<evidence type="ECO:0000256" key="3">
    <source>
        <dbReference type="ARBA" id="ARBA00022989"/>
    </source>
</evidence>
<dbReference type="Proteomes" id="UP001152320">
    <property type="component" value="Chromosome 20"/>
</dbReference>
<keyword evidence="2 5" id="KW-0812">Transmembrane</keyword>
<dbReference type="PRINTS" id="PR00252">
    <property type="entry name" value="NRIONCHANNEL"/>
</dbReference>
<dbReference type="AlphaFoldDB" id="A0A9Q1BDQ2"/>
<keyword evidence="4 5" id="KW-0472">Membrane</keyword>
<protein>
    <submittedName>
        <fullName evidence="9">Acetylcholine receptor subunit alpha-type acr-16</fullName>
    </submittedName>
</protein>
<feature type="transmembrane region" description="Helical" evidence="5">
    <location>
        <begin position="207"/>
        <end position="231"/>
    </location>
</feature>
<keyword evidence="3 5" id="KW-1133">Transmembrane helix</keyword>
<feature type="coiled-coil region" evidence="6">
    <location>
        <begin position="423"/>
        <end position="450"/>
    </location>
</feature>
<evidence type="ECO:0000259" key="7">
    <source>
        <dbReference type="Pfam" id="PF02931"/>
    </source>
</evidence>
<dbReference type="Gene3D" id="1.20.58.390">
    <property type="entry name" value="Neurotransmitter-gated ion-channel transmembrane domain"/>
    <property type="match status" value="2"/>
</dbReference>
<comment type="caution">
    <text evidence="9">The sequence shown here is derived from an EMBL/GenBank/DDBJ whole genome shotgun (WGS) entry which is preliminary data.</text>
</comment>
<dbReference type="OrthoDB" id="5975154at2759"/>
<dbReference type="Gene3D" id="2.70.170.10">
    <property type="entry name" value="Neurotransmitter-gated ion-channel ligand-binding domain"/>
    <property type="match status" value="1"/>
</dbReference>
<dbReference type="Pfam" id="PF02932">
    <property type="entry name" value="Neur_chan_memb"/>
    <property type="match status" value="1"/>
</dbReference>
<evidence type="ECO:0000313" key="9">
    <source>
        <dbReference type="EMBL" id="KAJ8022895.1"/>
    </source>
</evidence>
<feature type="transmembrane region" description="Helical" evidence="5">
    <location>
        <begin position="237"/>
        <end position="258"/>
    </location>
</feature>